<feature type="region of interest" description="Disordered" evidence="1">
    <location>
        <begin position="112"/>
        <end position="205"/>
    </location>
</feature>
<evidence type="ECO:0000256" key="1">
    <source>
        <dbReference type="SAM" id="MobiDB-lite"/>
    </source>
</evidence>
<organism evidence="2 3">
    <name type="scientific">Methanobrevibacter millerae</name>
    <dbReference type="NCBI Taxonomy" id="230361"/>
    <lineage>
        <taxon>Archaea</taxon>
        <taxon>Methanobacteriati</taxon>
        <taxon>Methanobacteriota</taxon>
        <taxon>Methanomada group</taxon>
        <taxon>Methanobacteria</taxon>
        <taxon>Methanobacteriales</taxon>
        <taxon>Methanobacteriaceae</taxon>
        <taxon>Methanobrevibacter</taxon>
    </lineage>
</organism>
<proteinExistence type="predicted"/>
<feature type="compositionally biased region" description="Acidic residues" evidence="1">
    <location>
        <begin position="130"/>
        <end position="142"/>
    </location>
</feature>
<feature type="compositionally biased region" description="Polar residues" evidence="1">
    <location>
        <begin position="193"/>
        <end position="205"/>
    </location>
</feature>
<evidence type="ECO:0000313" key="3">
    <source>
        <dbReference type="Proteomes" id="UP000762703"/>
    </source>
</evidence>
<comment type="caution">
    <text evidence="2">The sequence shown here is derived from an EMBL/GenBank/DDBJ whole genome shotgun (WGS) entry which is preliminary data.</text>
</comment>
<dbReference type="Proteomes" id="UP000762703">
    <property type="component" value="Unassembled WGS sequence"/>
</dbReference>
<dbReference type="EMBL" id="SUTE01000061">
    <property type="protein sequence ID" value="MBE6505633.1"/>
    <property type="molecule type" value="Genomic_DNA"/>
</dbReference>
<dbReference type="RefSeq" id="WP_303737282.1">
    <property type="nucleotide sequence ID" value="NZ_SUTE01000061.1"/>
</dbReference>
<dbReference type="AlphaFoldDB" id="A0A8T3VK43"/>
<name>A0A8T3VK43_9EURY</name>
<evidence type="ECO:0000313" key="2">
    <source>
        <dbReference type="EMBL" id="MBE6505633.1"/>
    </source>
</evidence>
<feature type="compositionally biased region" description="Basic and acidic residues" evidence="1">
    <location>
        <begin position="181"/>
        <end position="192"/>
    </location>
</feature>
<accession>A0A8T3VK43</accession>
<reference evidence="2" key="1">
    <citation type="submission" date="2019-04" db="EMBL/GenBank/DDBJ databases">
        <title>Evolution of Biomass-Degrading Anaerobic Consortia Revealed by Metagenomics.</title>
        <authorList>
            <person name="Peng X."/>
        </authorList>
    </citation>
    <scope>NUCLEOTIDE SEQUENCE</scope>
    <source>
        <strain evidence="2">SIG12</strain>
    </source>
</reference>
<gene>
    <name evidence="2" type="ORF">E7Z73_07845</name>
</gene>
<protein>
    <submittedName>
        <fullName evidence="2">Uncharacterized protein</fullName>
    </submittedName>
</protein>
<sequence length="205" mass="23004">MSRLHFRDIQDWTPASISIVDKPYHPLATFEVYENDDEFIKKYVDTEVDKMSQNNTPTDDNVTLSGSFMERLLDKIVAKSEPAPGETDSVSKEILEKLNSIEENQAKTDERLAKLENPEPADQEPTPNPEGDEGDESNEDGEPTTVELPLNDDGTLNIEDEVVVKYLPRNYTPSSQSVDPDLVKGNKPDKSFNARSGRNSNGMTW</sequence>